<sequence length="320" mass="35842">MSDVAVAKPCLAPAPLSASLRARQHAPAAAPAGGVHPQDLSNFRVWLKHQPHLPHDIPDETLTLFLHSQNNSLELAKLTLDRSYSIRTAARELFTNRDPFSAEIQDALKIIFFAPLPKRTPEGFLAFVVGFRDPDPSHFMFIEAVKLSLMVLDMVQLNDGPVPGYRLVMDMRGTNIAHVGKINFATMKRGLDYQQEGLPVRLKGVHVINAIPLVHHILAIMKPVMKPETREMMHVHTEAQVSKFYEFVPKEIMPKDYGGEAPSSEELHGLVKQGIEKLAAWYTQEERLRVDESKRPARSVPYQDGDAFGCNGSFKKLNLD</sequence>
<keyword evidence="3" id="KW-1185">Reference proteome</keyword>
<evidence type="ECO:0000259" key="1">
    <source>
        <dbReference type="PROSITE" id="PS50191"/>
    </source>
</evidence>
<organism evidence="2 3">
    <name type="scientific">Frankliniella fusca</name>
    <dbReference type="NCBI Taxonomy" id="407009"/>
    <lineage>
        <taxon>Eukaryota</taxon>
        <taxon>Metazoa</taxon>
        <taxon>Ecdysozoa</taxon>
        <taxon>Arthropoda</taxon>
        <taxon>Hexapoda</taxon>
        <taxon>Insecta</taxon>
        <taxon>Pterygota</taxon>
        <taxon>Neoptera</taxon>
        <taxon>Paraneoptera</taxon>
        <taxon>Thysanoptera</taxon>
        <taxon>Terebrantia</taxon>
        <taxon>Thripoidea</taxon>
        <taxon>Thripidae</taxon>
        <taxon>Frankliniella</taxon>
    </lineage>
</organism>
<dbReference type="PRINTS" id="PR00180">
    <property type="entry name" value="CRETINALDHBP"/>
</dbReference>
<dbReference type="InterPro" id="IPR001251">
    <property type="entry name" value="CRAL-TRIO_dom"/>
</dbReference>
<dbReference type="InterPro" id="IPR036273">
    <property type="entry name" value="CRAL/TRIO_N_dom_sf"/>
</dbReference>
<dbReference type="PANTHER" id="PTHR10174">
    <property type="entry name" value="ALPHA-TOCOPHEROL TRANSFER PROTEIN-RELATED"/>
    <property type="match status" value="1"/>
</dbReference>
<gene>
    <name evidence="2" type="ORF">KUF71_025301</name>
</gene>
<evidence type="ECO:0000313" key="2">
    <source>
        <dbReference type="EMBL" id="KAK3916043.1"/>
    </source>
</evidence>
<dbReference type="Gene3D" id="3.40.525.10">
    <property type="entry name" value="CRAL-TRIO lipid binding domain"/>
    <property type="match status" value="1"/>
</dbReference>
<evidence type="ECO:0000313" key="3">
    <source>
        <dbReference type="Proteomes" id="UP001219518"/>
    </source>
</evidence>
<reference evidence="2" key="2">
    <citation type="journal article" date="2023" name="BMC Genomics">
        <title>Pest status, molecular evolution, and epigenetic factors derived from the genome assembly of Frankliniella fusca, a thysanopteran phytovirus vector.</title>
        <authorList>
            <person name="Catto M.A."/>
            <person name="Labadie P.E."/>
            <person name="Jacobson A.L."/>
            <person name="Kennedy G.G."/>
            <person name="Srinivasan R."/>
            <person name="Hunt B.G."/>
        </authorList>
    </citation>
    <scope>NUCLEOTIDE SEQUENCE</scope>
    <source>
        <strain evidence="2">PL_HMW_Pooled</strain>
    </source>
</reference>
<dbReference type="GO" id="GO:0016020">
    <property type="term" value="C:membrane"/>
    <property type="evidence" value="ECO:0007669"/>
    <property type="project" value="TreeGrafter"/>
</dbReference>
<dbReference type="GO" id="GO:1902936">
    <property type="term" value="F:phosphatidylinositol bisphosphate binding"/>
    <property type="evidence" value="ECO:0007669"/>
    <property type="project" value="TreeGrafter"/>
</dbReference>
<dbReference type="Proteomes" id="UP001219518">
    <property type="component" value="Unassembled WGS sequence"/>
</dbReference>
<dbReference type="PROSITE" id="PS50191">
    <property type="entry name" value="CRAL_TRIO"/>
    <property type="match status" value="1"/>
</dbReference>
<dbReference type="SUPFAM" id="SSF52087">
    <property type="entry name" value="CRAL/TRIO domain"/>
    <property type="match status" value="1"/>
</dbReference>
<dbReference type="PANTHER" id="PTHR10174:SF213">
    <property type="entry name" value="CRAL-TRIO DOMAIN-CONTAINING PROTEIN"/>
    <property type="match status" value="1"/>
</dbReference>
<dbReference type="Pfam" id="PF00650">
    <property type="entry name" value="CRAL_TRIO"/>
    <property type="match status" value="1"/>
</dbReference>
<accession>A0AAE1H7J8</accession>
<protein>
    <submittedName>
        <fullName evidence="2">Alpha-tocopherol transfer protein-like</fullName>
    </submittedName>
</protein>
<reference evidence="2" key="1">
    <citation type="submission" date="2021-07" db="EMBL/GenBank/DDBJ databases">
        <authorList>
            <person name="Catto M.A."/>
            <person name="Jacobson A."/>
            <person name="Kennedy G."/>
            <person name="Labadie P."/>
            <person name="Hunt B.G."/>
            <person name="Srinivasan R."/>
        </authorList>
    </citation>
    <scope>NUCLEOTIDE SEQUENCE</scope>
    <source>
        <strain evidence="2">PL_HMW_Pooled</strain>
        <tissue evidence="2">Head</tissue>
    </source>
</reference>
<feature type="domain" description="CRAL-TRIO" evidence="1">
    <location>
        <begin position="100"/>
        <end position="265"/>
    </location>
</feature>
<dbReference type="CDD" id="cd00170">
    <property type="entry name" value="SEC14"/>
    <property type="match status" value="1"/>
</dbReference>
<proteinExistence type="predicted"/>
<dbReference type="EMBL" id="JAHWGI010000485">
    <property type="protein sequence ID" value="KAK3916043.1"/>
    <property type="molecule type" value="Genomic_DNA"/>
</dbReference>
<dbReference type="InterPro" id="IPR036865">
    <property type="entry name" value="CRAL-TRIO_dom_sf"/>
</dbReference>
<comment type="caution">
    <text evidence="2">The sequence shown here is derived from an EMBL/GenBank/DDBJ whole genome shotgun (WGS) entry which is preliminary data.</text>
</comment>
<name>A0AAE1H7J8_9NEOP</name>
<dbReference type="AlphaFoldDB" id="A0AAE1H7J8"/>
<dbReference type="SUPFAM" id="SSF46938">
    <property type="entry name" value="CRAL/TRIO N-terminal domain"/>
    <property type="match status" value="1"/>
</dbReference>